<dbReference type="Proteomes" id="UP000027446">
    <property type="component" value="Unassembled WGS sequence"/>
</dbReference>
<dbReference type="PANTHER" id="PTHR42852:SF17">
    <property type="entry name" value="THIOREDOXIN-LIKE PROTEIN HI_1115"/>
    <property type="match status" value="1"/>
</dbReference>
<dbReference type="SUPFAM" id="SSF52833">
    <property type="entry name" value="Thioredoxin-like"/>
    <property type="match status" value="1"/>
</dbReference>
<dbReference type="InterPro" id="IPR036249">
    <property type="entry name" value="Thioredoxin-like_sf"/>
</dbReference>
<dbReference type="InterPro" id="IPR013740">
    <property type="entry name" value="Redoxin"/>
</dbReference>
<dbReference type="InterPro" id="IPR050553">
    <property type="entry name" value="Thioredoxin_ResA/DsbE_sf"/>
</dbReference>
<sequence>MIRTFLSTAAMIALVSACSPAETADAPADTAAPAKAAEAVLPADATGFITANPLPLAEDGSVRKDDYGRPYEYAFLGKTLPHFTGTMLDGSAFDSDDLTQWTVIDVWGLWCSDCQADAPYAAALSTAINQDPDLDFLSIHVPASAARATPEEMYKKYGSIDAYFAEKGYSYPVVIDSDASLRDTLKINWTPSYLLVSPDGVVKGYRSEFSAAKGEPVKDFLKDVARVKAEQQG</sequence>
<name>A0A069E2D6_9PROT</name>
<dbReference type="eggNOG" id="COG0526">
    <property type="taxonomic scope" value="Bacteria"/>
</dbReference>
<dbReference type="Pfam" id="PF08534">
    <property type="entry name" value="Redoxin"/>
    <property type="match status" value="1"/>
</dbReference>
<dbReference type="PATRIC" id="fig|1280949.3.peg.40"/>
<reference evidence="3 4" key="1">
    <citation type="journal article" date="2014" name="Antonie Van Leeuwenhoek">
        <title>Hyphomonas beringensis sp. nov. and Hyphomonas chukchiensis sp. nov., isolated from surface seawater of the Bering Sea and Chukchi Sea.</title>
        <authorList>
            <person name="Li C."/>
            <person name="Lai Q."/>
            <person name="Li G."/>
            <person name="Dong C."/>
            <person name="Wang J."/>
            <person name="Liao Y."/>
            <person name="Shao Z."/>
        </authorList>
    </citation>
    <scope>NUCLEOTIDE SEQUENCE [LARGE SCALE GENOMIC DNA]</scope>
    <source>
        <strain evidence="3 4">MHS-3</strain>
    </source>
</reference>
<dbReference type="Gene3D" id="3.40.30.10">
    <property type="entry name" value="Glutaredoxin"/>
    <property type="match status" value="1"/>
</dbReference>
<comment type="caution">
    <text evidence="3">The sequence shown here is derived from an EMBL/GenBank/DDBJ whole genome shotgun (WGS) entry which is preliminary data.</text>
</comment>
<organism evidence="3 4">
    <name type="scientific">Hyphomonas adhaerens MHS-3</name>
    <dbReference type="NCBI Taxonomy" id="1280949"/>
    <lineage>
        <taxon>Bacteria</taxon>
        <taxon>Pseudomonadati</taxon>
        <taxon>Pseudomonadota</taxon>
        <taxon>Alphaproteobacteria</taxon>
        <taxon>Hyphomonadales</taxon>
        <taxon>Hyphomonadaceae</taxon>
        <taxon>Hyphomonas</taxon>
    </lineage>
</organism>
<dbReference type="GO" id="GO:0016491">
    <property type="term" value="F:oxidoreductase activity"/>
    <property type="evidence" value="ECO:0007669"/>
    <property type="project" value="InterPro"/>
</dbReference>
<dbReference type="InterPro" id="IPR013766">
    <property type="entry name" value="Thioredoxin_domain"/>
</dbReference>
<evidence type="ECO:0000313" key="4">
    <source>
        <dbReference type="Proteomes" id="UP000027446"/>
    </source>
</evidence>
<evidence type="ECO:0000313" key="3">
    <source>
        <dbReference type="EMBL" id="KCZ84053.1"/>
    </source>
</evidence>
<evidence type="ECO:0000256" key="1">
    <source>
        <dbReference type="SAM" id="SignalP"/>
    </source>
</evidence>
<dbReference type="RefSeq" id="WP_051595791.1">
    <property type="nucleotide sequence ID" value="NZ_ARYH01000001.1"/>
</dbReference>
<proteinExistence type="predicted"/>
<dbReference type="CDD" id="cd02966">
    <property type="entry name" value="TlpA_like_family"/>
    <property type="match status" value="1"/>
</dbReference>
<dbReference type="PANTHER" id="PTHR42852">
    <property type="entry name" value="THIOL:DISULFIDE INTERCHANGE PROTEIN DSBE"/>
    <property type="match status" value="1"/>
</dbReference>
<feature type="signal peptide" evidence="1">
    <location>
        <begin position="1"/>
        <end position="21"/>
    </location>
</feature>
<keyword evidence="3" id="KW-0449">Lipoprotein</keyword>
<accession>A0A069E2D6</accession>
<dbReference type="EMBL" id="ARYH01000001">
    <property type="protein sequence ID" value="KCZ84053.1"/>
    <property type="molecule type" value="Genomic_DNA"/>
</dbReference>
<dbReference type="PROSITE" id="PS51352">
    <property type="entry name" value="THIOREDOXIN_2"/>
    <property type="match status" value="1"/>
</dbReference>
<dbReference type="STRING" id="1280949.HAD_00200"/>
<dbReference type="PROSITE" id="PS51257">
    <property type="entry name" value="PROKAR_LIPOPROTEIN"/>
    <property type="match status" value="1"/>
</dbReference>
<keyword evidence="1" id="KW-0732">Signal</keyword>
<feature type="domain" description="Thioredoxin" evidence="2">
    <location>
        <begin position="74"/>
        <end position="229"/>
    </location>
</feature>
<dbReference type="OrthoDB" id="743079at2"/>
<feature type="chain" id="PRO_5001663389" evidence="1">
    <location>
        <begin position="22"/>
        <end position="233"/>
    </location>
</feature>
<keyword evidence="4" id="KW-1185">Reference proteome</keyword>
<dbReference type="AlphaFoldDB" id="A0A069E2D6"/>
<evidence type="ECO:0000259" key="2">
    <source>
        <dbReference type="PROSITE" id="PS51352"/>
    </source>
</evidence>
<gene>
    <name evidence="3" type="ORF">HAD_00200</name>
</gene>
<protein>
    <submittedName>
        <fullName evidence="3">Putative lipoprotein</fullName>
    </submittedName>
</protein>